<keyword evidence="4 7" id="KW-0732">Signal</keyword>
<dbReference type="Gene3D" id="2.30.30.760">
    <property type="match status" value="1"/>
</dbReference>
<dbReference type="NCBIfam" id="TIGR03170">
    <property type="entry name" value="flgA_cterm"/>
    <property type="match status" value="1"/>
</dbReference>
<evidence type="ECO:0000256" key="2">
    <source>
        <dbReference type="ARBA" id="ARBA00010474"/>
    </source>
</evidence>
<dbReference type="EMBL" id="JARWAL010000009">
    <property type="protein sequence ID" value="MDR5893369.1"/>
    <property type="molecule type" value="Genomic_DNA"/>
</dbReference>
<comment type="caution">
    <text evidence="9">The sequence shown here is derived from an EMBL/GenBank/DDBJ whole genome shotgun (WGS) entry which is preliminary data.</text>
</comment>
<feature type="domain" description="SAF" evidence="8">
    <location>
        <begin position="106"/>
        <end position="168"/>
    </location>
</feature>
<accession>A0ABU1GMX0</accession>
<keyword evidence="10" id="KW-1185">Reference proteome</keyword>
<dbReference type="Proteomes" id="UP001252270">
    <property type="component" value="Unassembled WGS sequence"/>
</dbReference>
<organism evidence="9 10">
    <name type="scientific">Halomonas mongoliensis</name>
    <dbReference type="NCBI Taxonomy" id="321265"/>
    <lineage>
        <taxon>Bacteria</taxon>
        <taxon>Pseudomonadati</taxon>
        <taxon>Pseudomonadota</taxon>
        <taxon>Gammaproteobacteria</taxon>
        <taxon>Oceanospirillales</taxon>
        <taxon>Halomonadaceae</taxon>
        <taxon>Halomonas</taxon>
    </lineage>
</organism>
<keyword evidence="9" id="KW-0282">Flagellum</keyword>
<dbReference type="InterPro" id="IPR013974">
    <property type="entry name" value="SAF"/>
</dbReference>
<evidence type="ECO:0000256" key="3">
    <source>
        <dbReference type="ARBA" id="ARBA00014754"/>
    </source>
</evidence>
<dbReference type="CDD" id="cd11614">
    <property type="entry name" value="SAF_CpaB_FlgA_like"/>
    <property type="match status" value="1"/>
</dbReference>
<keyword evidence="9" id="KW-0969">Cilium</keyword>
<keyword evidence="9" id="KW-0966">Cell projection</keyword>
<dbReference type="SMART" id="SM00858">
    <property type="entry name" value="SAF"/>
    <property type="match status" value="1"/>
</dbReference>
<keyword evidence="5 7" id="KW-0574">Periplasm</keyword>
<dbReference type="PANTHER" id="PTHR36307">
    <property type="entry name" value="FLAGELLA BASAL BODY P-RING FORMATION PROTEIN FLGA"/>
    <property type="match status" value="1"/>
</dbReference>
<sequence>MPSPRTLPSRLLLLSTWLLAAPAMAASDLHEELLHRVQAFLYEQAEADEVVIEVSPPSAHLPRCEHPEPFLPRSGAPAVGRVSVGVRCGAGGHQVRYLQAQIGVIASYPVAAVDLAPGSVLTEAHLELRHGNLAELPRQAVRDATELIGQQARRSIRAGSPLQAQFFQARAVVERGQAVVVEAGGSSFRVTREGEALEPGALGESIRVRFGQREIIRARVIGNGRLAIDI</sequence>
<evidence type="ECO:0000256" key="6">
    <source>
        <dbReference type="ARBA" id="ARBA00025643"/>
    </source>
</evidence>
<name>A0ABU1GMX0_9GAMM</name>
<gene>
    <name evidence="9" type="primary">flgA</name>
    <name evidence="9" type="ORF">QC820_11135</name>
</gene>
<reference evidence="9 10" key="1">
    <citation type="submission" date="2023-04" db="EMBL/GenBank/DDBJ databases">
        <title>A long-awaited taxogenomic arrangement of the family Halomonadaceae.</title>
        <authorList>
            <person name="De La Haba R."/>
            <person name="Chuvochina M."/>
            <person name="Wittouck S."/>
            <person name="Arahal D.R."/>
            <person name="Sanchez-Porro C."/>
            <person name="Hugenholtz P."/>
            <person name="Ventosa A."/>
        </authorList>
    </citation>
    <scope>NUCLEOTIDE SEQUENCE [LARGE SCALE GENOMIC DNA]</scope>
    <source>
        <strain evidence="9 10">DSM 17332</strain>
    </source>
</reference>
<dbReference type="Pfam" id="PF13144">
    <property type="entry name" value="ChapFlgA"/>
    <property type="match status" value="1"/>
</dbReference>
<comment type="function">
    <text evidence="6 7">Involved in the assembly process of the P-ring formation. It may associate with FlgF on the rod constituting a structure essential for the P-ring assembly or may act as a modulator protein for the P-ring assembly.</text>
</comment>
<evidence type="ECO:0000313" key="10">
    <source>
        <dbReference type="Proteomes" id="UP001252270"/>
    </source>
</evidence>
<comment type="similarity">
    <text evidence="2 7">Belongs to the FlgA family.</text>
</comment>
<evidence type="ECO:0000256" key="4">
    <source>
        <dbReference type="ARBA" id="ARBA00022729"/>
    </source>
</evidence>
<evidence type="ECO:0000256" key="5">
    <source>
        <dbReference type="ARBA" id="ARBA00022764"/>
    </source>
</evidence>
<comment type="subcellular location">
    <subcellularLocation>
        <location evidence="1 7">Periplasm</location>
    </subcellularLocation>
</comment>
<protein>
    <recommendedName>
        <fullName evidence="3 7">Flagella basal body P-ring formation protein FlgA</fullName>
    </recommendedName>
</protein>
<dbReference type="PANTHER" id="PTHR36307:SF1">
    <property type="entry name" value="FLAGELLA BASAL BODY P-RING FORMATION PROTEIN FLGA"/>
    <property type="match status" value="1"/>
</dbReference>
<dbReference type="RefSeq" id="WP_309636989.1">
    <property type="nucleotide sequence ID" value="NZ_JARWAL010000009.1"/>
</dbReference>
<proteinExistence type="inferred from homology"/>
<evidence type="ECO:0000256" key="1">
    <source>
        <dbReference type="ARBA" id="ARBA00004418"/>
    </source>
</evidence>
<evidence type="ECO:0000256" key="7">
    <source>
        <dbReference type="RuleBase" id="RU362063"/>
    </source>
</evidence>
<dbReference type="Gene3D" id="3.90.1210.10">
    <property type="entry name" value="Antifreeze-like/N-acetylneuraminic acid synthase C-terminal domain"/>
    <property type="match status" value="1"/>
</dbReference>
<feature type="chain" id="PRO_5044993560" description="Flagella basal body P-ring formation protein FlgA" evidence="7">
    <location>
        <begin position="26"/>
        <end position="230"/>
    </location>
</feature>
<dbReference type="InterPro" id="IPR041231">
    <property type="entry name" value="FlgA_N"/>
</dbReference>
<dbReference type="InterPro" id="IPR039246">
    <property type="entry name" value="Flagellar_FlgA"/>
</dbReference>
<dbReference type="Pfam" id="PF17656">
    <property type="entry name" value="ChapFlgA_N"/>
    <property type="match status" value="1"/>
</dbReference>
<evidence type="ECO:0000259" key="8">
    <source>
        <dbReference type="SMART" id="SM00858"/>
    </source>
</evidence>
<keyword evidence="7" id="KW-1005">Bacterial flagellum biogenesis</keyword>
<evidence type="ECO:0000313" key="9">
    <source>
        <dbReference type="EMBL" id="MDR5893369.1"/>
    </source>
</evidence>
<dbReference type="InterPro" id="IPR017585">
    <property type="entry name" value="SAF_FlgA"/>
</dbReference>
<feature type="signal peptide" evidence="7">
    <location>
        <begin position="1"/>
        <end position="25"/>
    </location>
</feature>